<dbReference type="SUPFAM" id="SSF51182">
    <property type="entry name" value="RmlC-like cupins"/>
    <property type="match status" value="1"/>
</dbReference>
<dbReference type="AlphaFoldDB" id="A0A453PGT8"/>
<dbReference type="EnsemblPlants" id="AET6Gv20727500.2">
    <property type="protein sequence ID" value="AET6Gv20727500.2"/>
    <property type="gene ID" value="AET6Gv20727500"/>
</dbReference>
<dbReference type="InterPro" id="IPR014710">
    <property type="entry name" value="RmlC-like_jellyroll"/>
</dbReference>
<keyword evidence="3" id="KW-1185">Reference proteome</keyword>
<reference evidence="2" key="3">
    <citation type="journal article" date="2017" name="Nature">
        <title>Genome sequence of the progenitor of the wheat D genome Aegilops tauschii.</title>
        <authorList>
            <person name="Luo M.C."/>
            <person name="Gu Y.Q."/>
            <person name="Puiu D."/>
            <person name="Wang H."/>
            <person name="Twardziok S.O."/>
            <person name="Deal K.R."/>
            <person name="Huo N."/>
            <person name="Zhu T."/>
            <person name="Wang L."/>
            <person name="Wang Y."/>
            <person name="McGuire P.E."/>
            <person name="Liu S."/>
            <person name="Long H."/>
            <person name="Ramasamy R.K."/>
            <person name="Rodriguez J.C."/>
            <person name="Van S.L."/>
            <person name="Yuan L."/>
            <person name="Wang Z."/>
            <person name="Xia Z."/>
            <person name="Xiao L."/>
            <person name="Anderson O.D."/>
            <person name="Ouyang S."/>
            <person name="Liang Y."/>
            <person name="Zimin A.V."/>
            <person name="Pertea G."/>
            <person name="Qi P."/>
            <person name="Bennetzen J.L."/>
            <person name="Dai X."/>
            <person name="Dawson M.W."/>
            <person name="Muller H.G."/>
            <person name="Kugler K."/>
            <person name="Rivarola-Duarte L."/>
            <person name="Spannagl M."/>
            <person name="Mayer K.F.X."/>
            <person name="Lu F.H."/>
            <person name="Bevan M.W."/>
            <person name="Leroy P."/>
            <person name="Li P."/>
            <person name="You F.M."/>
            <person name="Sun Q."/>
            <person name="Liu Z."/>
            <person name="Lyons E."/>
            <person name="Wicker T."/>
            <person name="Salzberg S.L."/>
            <person name="Devos K.M."/>
            <person name="Dvorak J."/>
        </authorList>
    </citation>
    <scope>NUCLEOTIDE SEQUENCE [LARGE SCALE GENOMIC DNA]</scope>
    <source>
        <strain evidence="2">cv. AL8/78</strain>
    </source>
</reference>
<sequence length="84" mass="8864">MGSCEMTATEVAALLDLKPHPEGGFYAETFRDSSVSLTTAQLPPQCTHMLTPAHVSSVSSDLIALSSDGGVLSSISFQKDKHKV</sequence>
<dbReference type="InterPro" id="IPR011051">
    <property type="entry name" value="RmlC_Cupin_sf"/>
</dbReference>
<evidence type="ECO:0000313" key="3">
    <source>
        <dbReference type="Proteomes" id="UP000015105"/>
    </source>
</evidence>
<name>A0A453PGT8_AEGTS</name>
<evidence type="ECO:0000259" key="1">
    <source>
        <dbReference type="Pfam" id="PF06172"/>
    </source>
</evidence>
<accession>A0A453PGT8</accession>
<dbReference type="Pfam" id="PF06172">
    <property type="entry name" value="Cupin_5"/>
    <property type="match status" value="1"/>
</dbReference>
<dbReference type="InterPro" id="IPR009327">
    <property type="entry name" value="Cupin_DUF985"/>
</dbReference>
<evidence type="ECO:0000313" key="2">
    <source>
        <dbReference type="EnsemblPlants" id="AET6Gv20727500.2"/>
    </source>
</evidence>
<reference evidence="2" key="5">
    <citation type="journal article" date="2021" name="G3 (Bethesda)">
        <title>Aegilops tauschii genome assembly Aet v5.0 features greater sequence contiguity and improved annotation.</title>
        <authorList>
            <person name="Wang L."/>
            <person name="Zhu T."/>
            <person name="Rodriguez J.C."/>
            <person name="Deal K.R."/>
            <person name="Dubcovsky J."/>
            <person name="McGuire P.E."/>
            <person name="Lux T."/>
            <person name="Spannagl M."/>
            <person name="Mayer K.F.X."/>
            <person name="Baldrich P."/>
            <person name="Meyers B.C."/>
            <person name="Huo N."/>
            <person name="Gu Y.Q."/>
            <person name="Zhou H."/>
            <person name="Devos K.M."/>
            <person name="Bennetzen J.L."/>
            <person name="Unver T."/>
            <person name="Budak H."/>
            <person name="Gulick P.J."/>
            <person name="Galiba G."/>
            <person name="Kalapos B."/>
            <person name="Nelson D.R."/>
            <person name="Li P."/>
            <person name="You F.M."/>
            <person name="Luo M.C."/>
            <person name="Dvorak J."/>
        </authorList>
    </citation>
    <scope>NUCLEOTIDE SEQUENCE [LARGE SCALE GENOMIC DNA]</scope>
    <source>
        <strain evidence="2">cv. AL8/78</strain>
    </source>
</reference>
<organism evidence="2 3">
    <name type="scientific">Aegilops tauschii subsp. strangulata</name>
    <name type="common">Goatgrass</name>
    <dbReference type="NCBI Taxonomy" id="200361"/>
    <lineage>
        <taxon>Eukaryota</taxon>
        <taxon>Viridiplantae</taxon>
        <taxon>Streptophyta</taxon>
        <taxon>Embryophyta</taxon>
        <taxon>Tracheophyta</taxon>
        <taxon>Spermatophyta</taxon>
        <taxon>Magnoliopsida</taxon>
        <taxon>Liliopsida</taxon>
        <taxon>Poales</taxon>
        <taxon>Poaceae</taxon>
        <taxon>BOP clade</taxon>
        <taxon>Pooideae</taxon>
        <taxon>Triticodae</taxon>
        <taxon>Triticeae</taxon>
        <taxon>Triticinae</taxon>
        <taxon>Aegilops</taxon>
    </lineage>
</organism>
<reference evidence="3" key="1">
    <citation type="journal article" date="2014" name="Science">
        <title>Ancient hybridizations among the ancestral genomes of bread wheat.</title>
        <authorList>
            <consortium name="International Wheat Genome Sequencing Consortium,"/>
            <person name="Marcussen T."/>
            <person name="Sandve S.R."/>
            <person name="Heier L."/>
            <person name="Spannagl M."/>
            <person name="Pfeifer M."/>
            <person name="Jakobsen K.S."/>
            <person name="Wulff B.B."/>
            <person name="Steuernagel B."/>
            <person name="Mayer K.F."/>
            <person name="Olsen O.A."/>
        </authorList>
    </citation>
    <scope>NUCLEOTIDE SEQUENCE [LARGE SCALE GENOMIC DNA]</scope>
    <source>
        <strain evidence="3">cv. AL8/78</strain>
    </source>
</reference>
<dbReference type="Gene3D" id="2.60.120.10">
    <property type="entry name" value="Jelly Rolls"/>
    <property type="match status" value="1"/>
</dbReference>
<reference evidence="3" key="2">
    <citation type="journal article" date="2017" name="Nat. Plants">
        <title>The Aegilops tauschii genome reveals multiple impacts of transposons.</title>
        <authorList>
            <person name="Zhao G."/>
            <person name="Zou C."/>
            <person name="Li K."/>
            <person name="Wang K."/>
            <person name="Li T."/>
            <person name="Gao L."/>
            <person name="Zhang X."/>
            <person name="Wang H."/>
            <person name="Yang Z."/>
            <person name="Liu X."/>
            <person name="Jiang W."/>
            <person name="Mao L."/>
            <person name="Kong X."/>
            <person name="Jiao Y."/>
            <person name="Jia J."/>
        </authorList>
    </citation>
    <scope>NUCLEOTIDE SEQUENCE [LARGE SCALE GENOMIC DNA]</scope>
    <source>
        <strain evidence="3">cv. AL8/78</strain>
    </source>
</reference>
<reference evidence="2" key="4">
    <citation type="submission" date="2019-03" db="UniProtKB">
        <authorList>
            <consortium name="EnsemblPlants"/>
        </authorList>
    </citation>
    <scope>IDENTIFICATION</scope>
</reference>
<protein>
    <recommendedName>
        <fullName evidence="1">DUF985 domain-containing protein</fullName>
    </recommendedName>
</protein>
<proteinExistence type="predicted"/>
<dbReference type="Proteomes" id="UP000015105">
    <property type="component" value="Chromosome 6D"/>
</dbReference>
<dbReference type="Gramene" id="AET6Gv20727500.2">
    <property type="protein sequence ID" value="AET6Gv20727500.2"/>
    <property type="gene ID" value="AET6Gv20727500"/>
</dbReference>
<feature type="domain" description="DUF985" evidence="1">
    <location>
        <begin position="10"/>
        <end position="41"/>
    </location>
</feature>